<evidence type="ECO:0000313" key="8">
    <source>
        <dbReference type="EMBL" id="TSB48516.1"/>
    </source>
</evidence>
<dbReference type="SMART" id="SM01133">
    <property type="entry name" value="DeoC"/>
    <property type="match status" value="1"/>
</dbReference>
<dbReference type="GO" id="GO:0006018">
    <property type="term" value="P:2-deoxyribose 1-phosphate catabolic process"/>
    <property type="evidence" value="ECO:0007669"/>
    <property type="project" value="UniProtKB-UniRule"/>
</dbReference>
<feature type="active site" description="Proton donor/acceptor" evidence="7">
    <location>
        <position position="181"/>
    </location>
</feature>
<comment type="catalytic activity">
    <reaction evidence="5 7">
        <text>2-deoxy-D-ribose 5-phosphate = D-glyceraldehyde 3-phosphate + acetaldehyde</text>
        <dbReference type="Rhea" id="RHEA:12821"/>
        <dbReference type="ChEBI" id="CHEBI:15343"/>
        <dbReference type="ChEBI" id="CHEBI:59776"/>
        <dbReference type="ChEBI" id="CHEBI:62877"/>
        <dbReference type="EC" id="4.1.2.4"/>
    </reaction>
</comment>
<evidence type="ECO:0000256" key="5">
    <source>
        <dbReference type="ARBA" id="ARBA00048791"/>
    </source>
</evidence>
<dbReference type="FunFam" id="3.20.20.70:FF:000044">
    <property type="entry name" value="Deoxyribose-phosphate aldolase"/>
    <property type="match status" value="1"/>
</dbReference>
<dbReference type="PIRSF" id="PIRSF001357">
    <property type="entry name" value="DeoC"/>
    <property type="match status" value="1"/>
</dbReference>
<feature type="active site" description="Schiff-base intermediate with acetaldehyde" evidence="7">
    <location>
        <position position="152"/>
    </location>
</feature>
<evidence type="ECO:0000256" key="6">
    <source>
        <dbReference type="ARBA" id="ARBA00056337"/>
    </source>
</evidence>
<dbReference type="EC" id="4.1.2.4" evidence="7"/>
<keyword evidence="4 7" id="KW-0704">Schiff base</keyword>
<keyword evidence="2 7" id="KW-0963">Cytoplasm</keyword>
<dbReference type="InterPro" id="IPR028581">
    <property type="entry name" value="DeoC_typeI"/>
</dbReference>
<dbReference type="HAMAP" id="MF_00114">
    <property type="entry name" value="DeoC_type1"/>
    <property type="match status" value="1"/>
</dbReference>
<keyword evidence="9" id="KW-1185">Reference proteome</keyword>
<dbReference type="InterPro" id="IPR002915">
    <property type="entry name" value="DeoC/FbaB/LacD_aldolase"/>
</dbReference>
<dbReference type="PANTHER" id="PTHR10889">
    <property type="entry name" value="DEOXYRIBOSE-PHOSPHATE ALDOLASE"/>
    <property type="match status" value="1"/>
</dbReference>
<protein>
    <recommendedName>
        <fullName evidence="7">Deoxyribose-phosphate aldolase</fullName>
        <shortName evidence="7">DERA</shortName>
        <ecNumber evidence="7">4.1.2.4</ecNumber>
    </recommendedName>
    <alternativeName>
        <fullName evidence="7">2-deoxy-D-ribose 5-phosphate aldolase</fullName>
    </alternativeName>
    <alternativeName>
        <fullName evidence="7">Phosphodeoxyriboaldolase</fullName>
        <shortName evidence="7">Deoxyriboaldolase</shortName>
    </alternativeName>
</protein>
<dbReference type="GO" id="GO:0004139">
    <property type="term" value="F:deoxyribose-phosphate aldolase activity"/>
    <property type="evidence" value="ECO:0007669"/>
    <property type="project" value="UniProtKB-UniRule"/>
</dbReference>
<dbReference type="GO" id="GO:0005737">
    <property type="term" value="C:cytoplasm"/>
    <property type="evidence" value="ECO:0007669"/>
    <property type="project" value="UniProtKB-SubCell"/>
</dbReference>
<evidence type="ECO:0000256" key="2">
    <source>
        <dbReference type="ARBA" id="ARBA00022490"/>
    </source>
</evidence>
<comment type="function">
    <text evidence="6 7">Catalyzes a reversible aldol reaction between acetaldehyde and D-glyceraldehyde 3-phosphate to generate 2-deoxy-D-ribose 5-phosphate.</text>
</comment>
<comment type="pathway">
    <text evidence="7">Carbohydrate degradation; 2-deoxy-D-ribose 1-phosphate degradation; D-glyceraldehyde 3-phosphate and acetaldehyde from 2-deoxy-alpha-D-ribose 1-phosphate: step 2/2.</text>
</comment>
<dbReference type="OrthoDB" id="9778711at2"/>
<dbReference type="CDD" id="cd00959">
    <property type="entry name" value="DeoC"/>
    <property type="match status" value="1"/>
</dbReference>
<dbReference type="GO" id="GO:0009264">
    <property type="term" value="P:deoxyribonucleotide catabolic process"/>
    <property type="evidence" value="ECO:0007669"/>
    <property type="project" value="UniProtKB-UniRule"/>
</dbReference>
<dbReference type="Pfam" id="PF01791">
    <property type="entry name" value="DeoC"/>
    <property type="match status" value="1"/>
</dbReference>
<evidence type="ECO:0000256" key="1">
    <source>
        <dbReference type="ARBA" id="ARBA00010936"/>
    </source>
</evidence>
<reference evidence="8 9" key="1">
    <citation type="submission" date="2019-07" db="EMBL/GenBank/DDBJ databases">
        <authorList>
            <person name="Park Y.J."/>
            <person name="Jeong S.E."/>
            <person name="Jung H.S."/>
        </authorList>
    </citation>
    <scope>NUCLEOTIDE SEQUENCE [LARGE SCALE GENOMIC DNA]</scope>
    <source>
        <strain evidence="9">P16(2019)</strain>
    </source>
</reference>
<comment type="subcellular location">
    <subcellularLocation>
        <location evidence="7">Cytoplasm</location>
    </subcellularLocation>
</comment>
<dbReference type="Proteomes" id="UP000318521">
    <property type="component" value="Unassembled WGS sequence"/>
</dbReference>
<sequence>MNQLIDHTVLKADTTRQMVQQVCEEAIRYSFASVCINPYFVPLAKELLKDSSVKVCTVIGFPLGANQTNVKLYEAEQALSDGADELDYVINVSAVKDGEWEQIKDEMVQFASLKVKNAELCIKIILETCYLTNKDIQIASELAKAAGLDFVKTSTGFGTAGATVEHVQLMRKAVGPTIGVKASGGIRSLEDATAMVEAGATRLGCSSGVAIAEGSKQLSKDAY</sequence>
<dbReference type="Gene3D" id="3.20.20.70">
    <property type="entry name" value="Aldolase class I"/>
    <property type="match status" value="1"/>
</dbReference>
<dbReference type="RefSeq" id="WP_143846860.1">
    <property type="nucleotide sequence ID" value="NZ_VLXZ01000001.1"/>
</dbReference>
<evidence type="ECO:0000313" key="9">
    <source>
        <dbReference type="Proteomes" id="UP000318521"/>
    </source>
</evidence>
<dbReference type="InterPro" id="IPR013785">
    <property type="entry name" value="Aldolase_TIM"/>
</dbReference>
<keyword evidence="3 7" id="KW-0456">Lyase</keyword>
<proteinExistence type="inferred from homology"/>
<dbReference type="InterPro" id="IPR011343">
    <property type="entry name" value="DeoC"/>
</dbReference>
<name>A0A554A4B7_9BACI</name>
<dbReference type="NCBIfam" id="TIGR00126">
    <property type="entry name" value="deoC"/>
    <property type="match status" value="1"/>
</dbReference>
<comment type="caution">
    <text evidence="8">The sequence shown here is derived from an EMBL/GenBank/DDBJ whole genome shotgun (WGS) entry which is preliminary data.</text>
</comment>
<dbReference type="GO" id="GO:0016052">
    <property type="term" value="P:carbohydrate catabolic process"/>
    <property type="evidence" value="ECO:0007669"/>
    <property type="project" value="TreeGrafter"/>
</dbReference>
<gene>
    <name evidence="7 8" type="primary">deoC</name>
    <name evidence="8" type="ORF">FN960_02890</name>
</gene>
<accession>A0A554A4B7</accession>
<dbReference type="SUPFAM" id="SSF51569">
    <property type="entry name" value="Aldolase"/>
    <property type="match status" value="1"/>
</dbReference>
<dbReference type="PANTHER" id="PTHR10889:SF1">
    <property type="entry name" value="DEOXYRIBOSE-PHOSPHATE ALDOLASE"/>
    <property type="match status" value="1"/>
</dbReference>
<comment type="similarity">
    <text evidence="1 7">Belongs to the DeoC/FbaB aldolase family. DeoC type 1 subfamily.</text>
</comment>
<dbReference type="UniPathway" id="UPA00002">
    <property type="reaction ID" value="UER00468"/>
</dbReference>
<dbReference type="AlphaFoldDB" id="A0A554A4B7"/>
<feature type="active site" description="Proton donor/acceptor" evidence="7">
    <location>
        <position position="87"/>
    </location>
</feature>
<evidence type="ECO:0000256" key="4">
    <source>
        <dbReference type="ARBA" id="ARBA00023270"/>
    </source>
</evidence>
<organism evidence="8 9">
    <name type="scientific">Alkalicoccobacillus porphyridii</name>
    <dbReference type="NCBI Taxonomy" id="2597270"/>
    <lineage>
        <taxon>Bacteria</taxon>
        <taxon>Bacillati</taxon>
        <taxon>Bacillota</taxon>
        <taxon>Bacilli</taxon>
        <taxon>Bacillales</taxon>
        <taxon>Bacillaceae</taxon>
        <taxon>Alkalicoccobacillus</taxon>
    </lineage>
</organism>
<evidence type="ECO:0000256" key="3">
    <source>
        <dbReference type="ARBA" id="ARBA00023239"/>
    </source>
</evidence>
<dbReference type="EMBL" id="VLXZ01000001">
    <property type="protein sequence ID" value="TSB48516.1"/>
    <property type="molecule type" value="Genomic_DNA"/>
</dbReference>
<evidence type="ECO:0000256" key="7">
    <source>
        <dbReference type="HAMAP-Rule" id="MF_00114"/>
    </source>
</evidence>